<evidence type="ECO:0000313" key="2">
    <source>
        <dbReference type="Proteomes" id="UP000663827"/>
    </source>
</evidence>
<gene>
    <name evidence="1" type="ORF">RDB_LOCUS28235</name>
</gene>
<dbReference type="AlphaFoldDB" id="A0A8H3HLR1"/>
<dbReference type="EMBL" id="CAJNJQ010000568">
    <property type="protein sequence ID" value="CAE7086421.1"/>
    <property type="molecule type" value="Genomic_DNA"/>
</dbReference>
<organism evidence="1 2">
    <name type="scientific">Rhizoctonia solani</name>
    <dbReference type="NCBI Taxonomy" id="456999"/>
    <lineage>
        <taxon>Eukaryota</taxon>
        <taxon>Fungi</taxon>
        <taxon>Dikarya</taxon>
        <taxon>Basidiomycota</taxon>
        <taxon>Agaricomycotina</taxon>
        <taxon>Agaricomycetes</taxon>
        <taxon>Cantharellales</taxon>
        <taxon>Ceratobasidiaceae</taxon>
        <taxon>Rhizoctonia</taxon>
    </lineage>
</organism>
<protein>
    <submittedName>
        <fullName evidence="1">Uncharacterized protein</fullName>
    </submittedName>
</protein>
<accession>A0A8H3HLR1</accession>
<comment type="caution">
    <text evidence="1">The sequence shown here is derived from an EMBL/GenBank/DDBJ whole genome shotgun (WGS) entry which is preliminary data.</text>
</comment>
<dbReference type="Proteomes" id="UP000663827">
    <property type="component" value="Unassembled WGS sequence"/>
</dbReference>
<reference evidence="1" key="1">
    <citation type="submission" date="2021-01" db="EMBL/GenBank/DDBJ databases">
        <authorList>
            <person name="Kaushik A."/>
        </authorList>
    </citation>
    <scope>NUCLEOTIDE SEQUENCE</scope>
    <source>
        <strain evidence="1">AG5</strain>
    </source>
</reference>
<proteinExistence type="predicted"/>
<sequence>MASTTILTVASFLFYRHRLRYKSRTSSNDQDDQDAKNPWIPFGHSSGPSLWMYGPPLDLSDSGHSNAPQDQSATKSIYGSANALTLGYHTHPAKNMNIRTAHSINNSHNLYI</sequence>
<evidence type="ECO:0000313" key="1">
    <source>
        <dbReference type="EMBL" id="CAE7086421.1"/>
    </source>
</evidence>
<name>A0A8H3HLR1_9AGAM</name>